<accession>A0AA86SF26</accession>
<protein>
    <submittedName>
        <fullName evidence="1">Uncharacterized protein</fullName>
    </submittedName>
</protein>
<dbReference type="Gramene" id="rna-AYBTSS11_LOCUS10324">
    <property type="protein sequence ID" value="CAJ1941534.1"/>
    <property type="gene ID" value="gene-AYBTSS11_LOCUS10324"/>
</dbReference>
<sequence>MKAKHSGSGINSEGTLLHHESINSHVRDVFGSPTVPSTIIRLQLKQKYTTYSIDRIGNNRK</sequence>
<dbReference type="EMBL" id="OY731400">
    <property type="protein sequence ID" value="CAJ1941534.1"/>
    <property type="molecule type" value="Genomic_DNA"/>
</dbReference>
<reference evidence="1" key="1">
    <citation type="submission" date="2023-10" db="EMBL/GenBank/DDBJ databases">
        <authorList>
            <person name="Domelevo Entfellner J.-B."/>
        </authorList>
    </citation>
    <scope>NUCLEOTIDE SEQUENCE</scope>
</reference>
<name>A0AA86SF26_9FABA</name>
<gene>
    <name evidence="1" type="ORF">AYBTSS11_LOCUS10324</name>
</gene>
<dbReference type="Proteomes" id="UP001189624">
    <property type="component" value="Chromosome 3"/>
</dbReference>
<evidence type="ECO:0000313" key="2">
    <source>
        <dbReference type="Proteomes" id="UP001189624"/>
    </source>
</evidence>
<evidence type="ECO:0000313" key="1">
    <source>
        <dbReference type="EMBL" id="CAJ1941534.1"/>
    </source>
</evidence>
<proteinExistence type="predicted"/>
<dbReference type="AlphaFoldDB" id="A0AA86SF26"/>
<organism evidence="1 2">
    <name type="scientific">Sphenostylis stenocarpa</name>
    <dbReference type="NCBI Taxonomy" id="92480"/>
    <lineage>
        <taxon>Eukaryota</taxon>
        <taxon>Viridiplantae</taxon>
        <taxon>Streptophyta</taxon>
        <taxon>Embryophyta</taxon>
        <taxon>Tracheophyta</taxon>
        <taxon>Spermatophyta</taxon>
        <taxon>Magnoliopsida</taxon>
        <taxon>eudicotyledons</taxon>
        <taxon>Gunneridae</taxon>
        <taxon>Pentapetalae</taxon>
        <taxon>rosids</taxon>
        <taxon>fabids</taxon>
        <taxon>Fabales</taxon>
        <taxon>Fabaceae</taxon>
        <taxon>Papilionoideae</taxon>
        <taxon>50 kb inversion clade</taxon>
        <taxon>NPAAA clade</taxon>
        <taxon>indigoferoid/millettioid clade</taxon>
        <taxon>Phaseoleae</taxon>
        <taxon>Sphenostylis</taxon>
    </lineage>
</organism>
<keyword evidence="2" id="KW-1185">Reference proteome</keyword>